<dbReference type="PROSITE" id="PS51819">
    <property type="entry name" value="VOC"/>
    <property type="match status" value="1"/>
</dbReference>
<dbReference type="InterPro" id="IPR029068">
    <property type="entry name" value="Glyas_Bleomycin-R_OHBP_Dase"/>
</dbReference>
<evidence type="ECO:0000313" key="3">
    <source>
        <dbReference type="Proteomes" id="UP000184016"/>
    </source>
</evidence>
<dbReference type="STRING" id="1830138.SAMN05443507_11171"/>
<name>A0A1M6R6L3_9BACL</name>
<dbReference type="SUPFAM" id="SSF54593">
    <property type="entry name" value="Glyoxalase/Bleomycin resistance protein/Dihydroxybiphenyl dioxygenase"/>
    <property type="match status" value="1"/>
</dbReference>
<dbReference type="Pfam" id="PF00903">
    <property type="entry name" value="Glyoxalase"/>
    <property type="match status" value="1"/>
</dbReference>
<protein>
    <recommendedName>
        <fullName evidence="1">VOC domain-containing protein</fullName>
    </recommendedName>
</protein>
<dbReference type="AlphaFoldDB" id="A0A1M6R6L3"/>
<feature type="domain" description="VOC" evidence="1">
    <location>
        <begin position="6"/>
        <end position="117"/>
    </location>
</feature>
<dbReference type="Proteomes" id="UP000184016">
    <property type="component" value="Unassembled WGS sequence"/>
</dbReference>
<evidence type="ECO:0000259" key="1">
    <source>
        <dbReference type="PROSITE" id="PS51819"/>
    </source>
</evidence>
<dbReference type="Gene3D" id="3.10.180.10">
    <property type="entry name" value="2,3-Dihydroxybiphenyl 1,2-Dioxygenase, domain 1"/>
    <property type="match status" value="1"/>
</dbReference>
<dbReference type="EMBL" id="FRAF01000011">
    <property type="protein sequence ID" value="SHK28115.1"/>
    <property type="molecule type" value="Genomic_DNA"/>
</dbReference>
<proteinExistence type="predicted"/>
<accession>A0A1M6R6L3</accession>
<sequence length="122" mass="13743">MDGILGVDEVLFFVPDVQVAKQWYGELLGVEPYFDHEGYCAFRLANVTVGLHPSDEKNSSGVAGQVTYWRVSDILKTIAHFEAHGCSKLRGPTFGVDRVWVCQVKDPFENVWGLVQRSERPE</sequence>
<dbReference type="RefSeq" id="WP_072874020.1">
    <property type="nucleotide sequence ID" value="NZ_FRAF01000011.1"/>
</dbReference>
<evidence type="ECO:0000313" key="2">
    <source>
        <dbReference type="EMBL" id="SHK28115.1"/>
    </source>
</evidence>
<dbReference type="InterPro" id="IPR037523">
    <property type="entry name" value="VOC_core"/>
</dbReference>
<reference evidence="3" key="1">
    <citation type="submission" date="2016-11" db="EMBL/GenBank/DDBJ databases">
        <authorList>
            <person name="Varghese N."/>
            <person name="Submissions S."/>
        </authorList>
    </citation>
    <scope>NUCLEOTIDE SEQUENCE [LARGE SCALE GENOMIC DNA]</scope>
    <source>
        <strain evidence="3">USBA-503</strain>
    </source>
</reference>
<organism evidence="2 3">
    <name type="scientific">Alicyclobacillus tolerans</name>
    <dbReference type="NCBI Taxonomy" id="90970"/>
    <lineage>
        <taxon>Bacteria</taxon>
        <taxon>Bacillati</taxon>
        <taxon>Bacillota</taxon>
        <taxon>Bacilli</taxon>
        <taxon>Bacillales</taxon>
        <taxon>Alicyclobacillaceae</taxon>
        <taxon>Alicyclobacillus</taxon>
    </lineage>
</organism>
<gene>
    <name evidence="2" type="ORF">SAMN05443507_11171</name>
</gene>
<keyword evidence="3" id="KW-1185">Reference proteome</keyword>
<dbReference type="OrthoDB" id="4548523at2"/>
<dbReference type="InterPro" id="IPR004360">
    <property type="entry name" value="Glyas_Fos-R_dOase_dom"/>
</dbReference>